<evidence type="ECO:0000259" key="14">
    <source>
        <dbReference type="PROSITE" id="PS50880"/>
    </source>
</evidence>
<comment type="catalytic activity">
    <reaction evidence="1">
        <text>ATP-independent breakage of single-stranded DNA, followed by passage and rejoining.</text>
        <dbReference type="EC" id="5.6.2.1"/>
    </reaction>
</comment>
<dbReference type="Gene3D" id="3.40.50.140">
    <property type="match status" value="1"/>
</dbReference>
<feature type="compositionally biased region" description="Basic residues" evidence="13">
    <location>
        <begin position="774"/>
        <end position="785"/>
    </location>
</feature>
<evidence type="ECO:0000256" key="10">
    <source>
        <dbReference type="ARBA" id="ARBA00031985"/>
    </source>
</evidence>
<protein>
    <recommendedName>
        <fullName evidence="3">DNA topoisomerase</fullName>
        <ecNumber evidence="3">5.6.2.1</ecNumber>
    </recommendedName>
    <alternativeName>
        <fullName evidence="12">Omega-protein</fullName>
    </alternativeName>
    <alternativeName>
        <fullName evidence="11">Relaxing enzyme</fullName>
    </alternativeName>
    <alternativeName>
        <fullName evidence="9">Swivelase</fullName>
    </alternativeName>
    <alternativeName>
        <fullName evidence="10">Untwisting enzyme</fullName>
    </alternativeName>
</protein>
<dbReference type="PRINTS" id="PR00417">
    <property type="entry name" value="PRTPISMRASEI"/>
</dbReference>
<dbReference type="SMART" id="SM00436">
    <property type="entry name" value="TOP1Bc"/>
    <property type="match status" value="1"/>
</dbReference>
<evidence type="ECO:0000259" key="15">
    <source>
        <dbReference type="PROSITE" id="PS52039"/>
    </source>
</evidence>
<dbReference type="PANTHER" id="PTHR11390:SF21">
    <property type="entry name" value="DNA TOPOISOMERASE 3-ALPHA"/>
    <property type="match status" value="1"/>
</dbReference>
<dbReference type="PROSITE" id="PS52039">
    <property type="entry name" value="TOPO_IA_2"/>
    <property type="match status" value="1"/>
</dbReference>
<dbReference type="SUPFAM" id="SSF56712">
    <property type="entry name" value="Prokaryotic type I DNA topoisomerase"/>
    <property type="match status" value="1"/>
</dbReference>
<dbReference type="Pfam" id="PF01751">
    <property type="entry name" value="Toprim"/>
    <property type="match status" value="1"/>
</dbReference>
<evidence type="ECO:0000256" key="5">
    <source>
        <dbReference type="ARBA" id="ARBA00022842"/>
    </source>
</evidence>
<evidence type="ECO:0000256" key="3">
    <source>
        <dbReference type="ARBA" id="ARBA00012891"/>
    </source>
</evidence>
<evidence type="ECO:0000256" key="1">
    <source>
        <dbReference type="ARBA" id="ARBA00000213"/>
    </source>
</evidence>
<dbReference type="PANTHER" id="PTHR11390">
    <property type="entry name" value="PROKARYOTIC DNA TOPOISOMERASE"/>
    <property type="match status" value="1"/>
</dbReference>
<dbReference type="InterPro" id="IPR023405">
    <property type="entry name" value="Topo_IA_core_domain"/>
</dbReference>
<dbReference type="GO" id="GO:0006310">
    <property type="term" value="P:DNA recombination"/>
    <property type="evidence" value="ECO:0007669"/>
    <property type="project" value="TreeGrafter"/>
</dbReference>
<keyword evidence="7" id="KW-0238">DNA-binding</keyword>
<keyword evidence="17" id="KW-1185">Reference proteome</keyword>
<evidence type="ECO:0000256" key="12">
    <source>
        <dbReference type="ARBA" id="ARBA00032877"/>
    </source>
</evidence>
<dbReference type="InterPro" id="IPR034144">
    <property type="entry name" value="TOPRIM_TopoIII"/>
</dbReference>
<dbReference type="InterPro" id="IPR003601">
    <property type="entry name" value="Topo_IA_2"/>
</dbReference>
<dbReference type="InterPro" id="IPR003602">
    <property type="entry name" value="Topo_IA_DNA-bd_dom"/>
</dbReference>
<dbReference type="EC" id="5.6.2.1" evidence="3"/>
<comment type="caution">
    <text evidence="16">The sequence shown here is derived from an EMBL/GenBank/DDBJ whole genome shotgun (WGS) entry which is preliminary data.</text>
</comment>
<dbReference type="NCBIfam" id="NF005829">
    <property type="entry name" value="PRK07726.1"/>
    <property type="match status" value="1"/>
</dbReference>
<evidence type="ECO:0000256" key="13">
    <source>
        <dbReference type="SAM" id="MobiDB-lite"/>
    </source>
</evidence>
<evidence type="ECO:0000256" key="6">
    <source>
        <dbReference type="ARBA" id="ARBA00023029"/>
    </source>
</evidence>
<accession>A0A5C5YK35</accession>
<dbReference type="InterPro" id="IPR005738">
    <property type="entry name" value="TopoIII"/>
</dbReference>
<dbReference type="Gene3D" id="1.10.460.10">
    <property type="entry name" value="Topoisomerase I, domain 2"/>
    <property type="match status" value="1"/>
</dbReference>
<dbReference type="InterPro" id="IPR000380">
    <property type="entry name" value="Topo_IA"/>
</dbReference>
<comment type="similarity">
    <text evidence="2">Belongs to the type IA topoisomerase family.</text>
</comment>
<dbReference type="InterPro" id="IPR013826">
    <property type="entry name" value="Topo_IA_cen_sub3"/>
</dbReference>
<evidence type="ECO:0000313" key="17">
    <source>
        <dbReference type="Proteomes" id="UP000318053"/>
    </source>
</evidence>
<proteinExistence type="inferred from homology"/>
<sequence>MTSSLPDGYHGDNDWVRQVHWAQFRGFLEISSTAIWYARRSRLRSLVAVNTVGGPFFGLGVGAGSECKGIVVKVILAEKPSVARDLASFLKASSRRDGYLEGGGYQVTWAFGHLVELVEPGDYDPALKRWTLDSLPFIPDNFELRVRGDDGAKKQFAIIKRLFRAADSIICATDAGREGELIFRYILTLARCGDKPAQRLWLSSLTPSAIGAAFRSIRPLADYDDLYAAAKCRSQADWVVGLNATRNYTVRYRSKGGSDIASPSRKGSKQTKQGLLWSLGRVQTPVLAMIVRRDDEIRTFRPEPFFELSTKYRETIFRFTGDRFQQQSEADALMKQAEKNPLQIKKVNRRAEKSLPPQLYDLTELQRDMNRRYGISAADTLAAAQSLYEAKCITYPRTDSRYLTRDMRKDIPGVFQKLSHFKPQEISRLDLSSLRFSSRIINDAKVADHHAIIPTGASPSSLHDRTGKVYEAIVTRFIAAFYPDCEKELTVVDAAAGKVPFRARGVRVVVAGWTALYPRKPKREESGEQQTLPAFELGERGPHEPFVKAGETSPPKHFTENTLLGAMDTAGKLVDEEELREALKEKGLGTPATRAATIETLLRRNYIERAKKNLLATDLGRYLVAIVRDRNLTSPELTGEWEAKLKQIEAGRLSADLFMQEIAEYTREIVQSSDADSLDHEVYGPCPRCGQPIIAGKRAFGCSGWKAGCDFVLEPSYRGQDLSMRQIRELLQFGVTRNPLEVNVQQPFLLGLATSGTLMEIPVPQGNEQSQGGARKKKPAKRKASSKSAPANRDRAQPSSAKASNAGKVSASGAKSSSDLGDCPLCGSPVTETPKAYSCSRWRDGCSLTIWKTIAGKRITASMARKLLRDGETAKLKGFRSKAGKRFDAKLKLAAGKVEFEF</sequence>
<dbReference type="InterPro" id="IPR013825">
    <property type="entry name" value="Topo_IA_cen_sub2"/>
</dbReference>
<dbReference type="Proteomes" id="UP000318053">
    <property type="component" value="Unassembled WGS sequence"/>
</dbReference>
<dbReference type="InterPro" id="IPR013824">
    <property type="entry name" value="Topo_IA_cen_sub1"/>
</dbReference>
<dbReference type="PROSITE" id="PS00396">
    <property type="entry name" value="TOPO_IA_1"/>
    <property type="match status" value="1"/>
</dbReference>
<dbReference type="PROSITE" id="PS50880">
    <property type="entry name" value="TOPRIM"/>
    <property type="match status" value="1"/>
</dbReference>
<dbReference type="Pfam" id="PF01131">
    <property type="entry name" value="Topoisom_bac"/>
    <property type="match status" value="1"/>
</dbReference>
<evidence type="ECO:0000256" key="11">
    <source>
        <dbReference type="ARBA" id="ARBA00032235"/>
    </source>
</evidence>
<dbReference type="GO" id="GO:0003677">
    <property type="term" value="F:DNA binding"/>
    <property type="evidence" value="ECO:0007669"/>
    <property type="project" value="UniProtKB-KW"/>
</dbReference>
<dbReference type="GO" id="GO:0006265">
    <property type="term" value="P:DNA topological change"/>
    <property type="evidence" value="ECO:0007669"/>
    <property type="project" value="InterPro"/>
</dbReference>
<dbReference type="CDD" id="cd03362">
    <property type="entry name" value="TOPRIM_TopoIA_TopoIII"/>
    <property type="match status" value="1"/>
</dbReference>
<dbReference type="Pfam" id="PF13342">
    <property type="entry name" value="Toprim_Crpt"/>
    <property type="match status" value="1"/>
</dbReference>
<evidence type="ECO:0000256" key="8">
    <source>
        <dbReference type="ARBA" id="ARBA00023235"/>
    </source>
</evidence>
<keyword evidence="4" id="KW-0479">Metal-binding</keyword>
<dbReference type="InterPro" id="IPR006171">
    <property type="entry name" value="TOPRIM_dom"/>
</dbReference>
<dbReference type="SMART" id="SM00493">
    <property type="entry name" value="TOPRIM"/>
    <property type="match status" value="1"/>
</dbReference>
<dbReference type="SMART" id="SM00437">
    <property type="entry name" value="TOP1Ac"/>
    <property type="match status" value="1"/>
</dbReference>
<dbReference type="GO" id="GO:0046872">
    <property type="term" value="F:metal ion binding"/>
    <property type="evidence" value="ECO:0007669"/>
    <property type="project" value="UniProtKB-KW"/>
</dbReference>
<dbReference type="InterPro" id="IPR025589">
    <property type="entry name" value="Toprim_C_rpt"/>
</dbReference>
<dbReference type="Gene3D" id="1.10.290.10">
    <property type="entry name" value="Topoisomerase I, domain 4"/>
    <property type="match status" value="1"/>
</dbReference>
<dbReference type="GO" id="GO:0043597">
    <property type="term" value="C:cytoplasmic replication fork"/>
    <property type="evidence" value="ECO:0007669"/>
    <property type="project" value="TreeGrafter"/>
</dbReference>
<dbReference type="EMBL" id="SJPK01000001">
    <property type="protein sequence ID" value="TWT75273.1"/>
    <property type="molecule type" value="Genomic_DNA"/>
</dbReference>
<feature type="domain" description="Toprim" evidence="14">
    <location>
        <begin position="72"/>
        <end position="207"/>
    </location>
</feature>
<dbReference type="InterPro" id="IPR013497">
    <property type="entry name" value="Topo_IA_cen"/>
</dbReference>
<dbReference type="CDD" id="cd00186">
    <property type="entry name" value="TOP1Ac"/>
    <property type="match status" value="1"/>
</dbReference>
<evidence type="ECO:0000313" key="16">
    <source>
        <dbReference type="EMBL" id="TWT75273.1"/>
    </source>
</evidence>
<feature type="domain" description="Topo IA-type catalytic" evidence="15">
    <location>
        <begin position="223"/>
        <end position="670"/>
    </location>
</feature>
<evidence type="ECO:0000256" key="2">
    <source>
        <dbReference type="ARBA" id="ARBA00009446"/>
    </source>
</evidence>
<keyword evidence="5" id="KW-0460">Magnesium</keyword>
<organism evidence="16 17">
    <name type="scientific">Allorhodopirellula solitaria</name>
    <dbReference type="NCBI Taxonomy" id="2527987"/>
    <lineage>
        <taxon>Bacteria</taxon>
        <taxon>Pseudomonadati</taxon>
        <taxon>Planctomycetota</taxon>
        <taxon>Planctomycetia</taxon>
        <taxon>Pirellulales</taxon>
        <taxon>Pirellulaceae</taxon>
        <taxon>Allorhodopirellula</taxon>
    </lineage>
</organism>
<dbReference type="Gene3D" id="2.70.20.10">
    <property type="entry name" value="Topoisomerase I, domain 3"/>
    <property type="match status" value="1"/>
</dbReference>
<keyword evidence="6" id="KW-0799">Topoisomerase</keyword>
<evidence type="ECO:0000256" key="4">
    <source>
        <dbReference type="ARBA" id="ARBA00022723"/>
    </source>
</evidence>
<dbReference type="AlphaFoldDB" id="A0A5C5YK35"/>
<dbReference type="GO" id="GO:0006281">
    <property type="term" value="P:DNA repair"/>
    <property type="evidence" value="ECO:0007669"/>
    <property type="project" value="TreeGrafter"/>
</dbReference>
<feature type="compositionally biased region" description="Low complexity" evidence="13">
    <location>
        <begin position="799"/>
        <end position="818"/>
    </location>
</feature>
<evidence type="ECO:0000256" key="7">
    <source>
        <dbReference type="ARBA" id="ARBA00023125"/>
    </source>
</evidence>
<keyword evidence="8 16" id="KW-0413">Isomerase</keyword>
<evidence type="ECO:0000256" key="9">
    <source>
        <dbReference type="ARBA" id="ARBA00030003"/>
    </source>
</evidence>
<dbReference type="NCBIfam" id="TIGR01056">
    <property type="entry name" value="topB"/>
    <property type="match status" value="1"/>
</dbReference>
<dbReference type="InterPro" id="IPR023406">
    <property type="entry name" value="Topo_IA_AS"/>
</dbReference>
<feature type="region of interest" description="Disordered" evidence="13">
    <location>
        <begin position="762"/>
        <end position="824"/>
    </location>
</feature>
<dbReference type="GO" id="GO:0003917">
    <property type="term" value="F:DNA topoisomerase type I (single strand cut, ATP-independent) activity"/>
    <property type="evidence" value="ECO:0007669"/>
    <property type="project" value="UniProtKB-EC"/>
</dbReference>
<name>A0A5C5YK35_9BACT</name>
<reference evidence="16 17" key="1">
    <citation type="submission" date="2019-02" db="EMBL/GenBank/DDBJ databases">
        <title>Deep-cultivation of Planctomycetes and their phenomic and genomic characterization uncovers novel biology.</title>
        <authorList>
            <person name="Wiegand S."/>
            <person name="Jogler M."/>
            <person name="Boedeker C."/>
            <person name="Pinto D."/>
            <person name="Vollmers J."/>
            <person name="Rivas-Marin E."/>
            <person name="Kohn T."/>
            <person name="Peeters S.H."/>
            <person name="Heuer A."/>
            <person name="Rast P."/>
            <person name="Oberbeckmann S."/>
            <person name="Bunk B."/>
            <person name="Jeske O."/>
            <person name="Meyerdierks A."/>
            <person name="Storesund J.E."/>
            <person name="Kallscheuer N."/>
            <person name="Luecker S."/>
            <person name="Lage O.M."/>
            <person name="Pohl T."/>
            <person name="Merkel B.J."/>
            <person name="Hornburger P."/>
            <person name="Mueller R.-W."/>
            <person name="Bruemmer F."/>
            <person name="Labrenz M."/>
            <person name="Spormann A.M."/>
            <person name="Op Den Camp H."/>
            <person name="Overmann J."/>
            <person name="Amann R."/>
            <person name="Jetten M.S.M."/>
            <person name="Mascher T."/>
            <person name="Medema M.H."/>
            <person name="Devos D.P."/>
            <person name="Kaster A.-K."/>
            <person name="Ovreas L."/>
            <person name="Rohde M."/>
            <person name="Galperin M.Y."/>
            <person name="Jogler C."/>
        </authorList>
    </citation>
    <scope>NUCLEOTIDE SEQUENCE [LARGE SCALE GENOMIC DNA]</scope>
    <source>
        <strain evidence="16 17">CA85</strain>
    </source>
</reference>
<gene>
    <name evidence="16" type="primary">topB</name>
    <name evidence="16" type="ORF">CA85_05620</name>
</gene>